<evidence type="ECO:0008006" key="2">
    <source>
        <dbReference type="Google" id="ProtNLM"/>
    </source>
</evidence>
<gene>
    <name evidence="1" type="ORF">METZ01_LOCUS28201</name>
</gene>
<dbReference type="SUPFAM" id="SSF51182">
    <property type="entry name" value="RmlC-like cupins"/>
    <property type="match status" value="1"/>
</dbReference>
<dbReference type="GO" id="GO:0008830">
    <property type="term" value="F:dTDP-4-dehydrorhamnose 3,5-epimerase activity"/>
    <property type="evidence" value="ECO:0007669"/>
    <property type="project" value="InterPro"/>
</dbReference>
<reference evidence="1" key="1">
    <citation type="submission" date="2018-05" db="EMBL/GenBank/DDBJ databases">
        <authorList>
            <person name="Lanie J.A."/>
            <person name="Ng W.-L."/>
            <person name="Kazmierczak K.M."/>
            <person name="Andrzejewski T.M."/>
            <person name="Davidsen T.M."/>
            <person name="Wayne K.J."/>
            <person name="Tettelin H."/>
            <person name="Glass J.I."/>
            <person name="Rusch D."/>
            <person name="Podicherti R."/>
            <person name="Tsui H.-C.T."/>
            <person name="Winkler M.E."/>
        </authorList>
    </citation>
    <scope>NUCLEOTIDE SEQUENCE</scope>
</reference>
<dbReference type="PANTHER" id="PTHR21047">
    <property type="entry name" value="DTDP-6-DEOXY-D-GLUCOSE-3,5 EPIMERASE"/>
    <property type="match status" value="1"/>
</dbReference>
<dbReference type="PANTHER" id="PTHR21047:SF2">
    <property type="entry name" value="THYMIDINE DIPHOSPHO-4-KETO-RHAMNOSE 3,5-EPIMERASE"/>
    <property type="match status" value="1"/>
</dbReference>
<dbReference type="InterPro" id="IPR000888">
    <property type="entry name" value="RmlC-like"/>
</dbReference>
<dbReference type="GO" id="GO:0005829">
    <property type="term" value="C:cytosol"/>
    <property type="evidence" value="ECO:0007669"/>
    <property type="project" value="TreeGrafter"/>
</dbReference>
<dbReference type="NCBIfam" id="TIGR01221">
    <property type="entry name" value="rmlC"/>
    <property type="match status" value="1"/>
</dbReference>
<name>A0A381QBB3_9ZZZZ</name>
<dbReference type="AlphaFoldDB" id="A0A381QBB3"/>
<dbReference type="EMBL" id="UINC01001242">
    <property type="protein sequence ID" value="SUZ75347.1"/>
    <property type="molecule type" value="Genomic_DNA"/>
</dbReference>
<dbReference type="Gene3D" id="2.60.120.10">
    <property type="entry name" value="Jelly Rolls"/>
    <property type="match status" value="1"/>
</dbReference>
<dbReference type="InterPro" id="IPR014710">
    <property type="entry name" value="RmlC-like_jellyroll"/>
</dbReference>
<proteinExistence type="predicted"/>
<accession>A0A381QBB3</accession>
<feature type="non-terminal residue" evidence="1">
    <location>
        <position position="1"/>
    </location>
</feature>
<dbReference type="CDD" id="cd00438">
    <property type="entry name" value="cupin_RmlC"/>
    <property type="match status" value="1"/>
</dbReference>
<dbReference type="Pfam" id="PF00908">
    <property type="entry name" value="dTDP_sugar_isom"/>
    <property type="match status" value="1"/>
</dbReference>
<sequence length="171" mass="19519">VKIITPTVFEDERGYFFESYKAPIFKNNDLPINFVQDNEVKSTKGVLRGLHYQFNRPQGKLVRVISGSILDVAVDIRKGSPTFGQSEIVHLTAENNKMLYIPEGFAHGYLVTSSESIVVYKCTDIYDPNDQYGIIWNDETIGVDWTYDSPILSEKDLMLPALNDQQFLPEY</sequence>
<protein>
    <recommendedName>
        <fullName evidence="2">dTDP-4-dehydrorhamnose 3,5-epimerase</fullName>
    </recommendedName>
</protein>
<dbReference type="GO" id="GO:0000271">
    <property type="term" value="P:polysaccharide biosynthetic process"/>
    <property type="evidence" value="ECO:0007669"/>
    <property type="project" value="TreeGrafter"/>
</dbReference>
<dbReference type="InterPro" id="IPR011051">
    <property type="entry name" value="RmlC_Cupin_sf"/>
</dbReference>
<evidence type="ECO:0000313" key="1">
    <source>
        <dbReference type="EMBL" id="SUZ75347.1"/>
    </source>
</evidence>
<organism evidence="1">
    <name type="scientific">marine metagenome</name>
    <dbReference type="NCBI Taxonomy" id="408172"/>
    <lineage>
        <taxon>unclassified sequences</taxon>
        <taxon>metagenomes</taxon>
        <taxon>ecological metagenomes</taxon>
    </lineage>
</organism>